<dbReference type="EMBL" id="PFBI01000004">
    <property type="protein sequence ID" value="PIR84701.1"/>
    <property type="molecule type" value="Genomic_DNA"/>
</dbReference>
<keyword evidence="1" id="KW-0175">Coiled coil</keyword>
<dbReference type="InterPro" id="IPR023346">
    <property type="entry name" value="Lysozyme-like_dom_sf"/>
</dbReference>
<keyword evidence="2" id="KW-0732">Signal</keyword>
<feature type="coiled-coil region" evidence="1">
    <location>
        <begin position="25"/>
        <end position="80"/>
    </location>
</feature>
<protein>
    <recommendedName>
        <fullName evidence="5">Transglycosylase SLT domain-containing protein</fullName>
    </recommendedName>
</protein>
<dbReference type="Gene3D" id="1.10.8.350">
    <property type="entry name" value="Bacterial muramidase"/>
    <property type="match status" value="1"/>
</dbReference>
<dbReference type="AlphaFoldDB" id="A0A2H0UE81"/>
<evidence type="ECO:0000313" key="4">
    <source>
        <dbReference type="Proteomes" id="UP000229344"/>
    </source>
</evidence>
<reference evidence="4" key="1">
    <citation type="submission" date="2017-09" db="EMBL/GenBank/DDBJ databases">
        <title>Depth-based differentiation of microbial function through sediment-hosted aquifers and enrichment of novel symbionts in the deep terrestrial subsurface.</title>
        <authorList>
            <person name="Probst A.J."/>
            <person name="Ladd B."/>
            <person name="Jarett J.K."/>
            <person name="Geller-Mcgrath D.E."/>
            <person name="Sieber C.M.K."/>
            <person name="Emerson J.B."/>
            <person name="Anantharaman K."/>
            <person name="Thomas B.C."/>
            <person name="Malmstrom R."/>
            <person name="Stieglmeier M."/>
            <person name="Klingl A."/>
            <person name="Woyke T."/>
            <person name="Ryan C.M."/>
            <person name="Banfield J.F."/>
        </authorList>
    </citation>
    <scope>NUCLEOTIDE SEQUENCE [LARGE SCALE GENOMIC DNA]</scope>
</reference>
<accession>A0A2H0UE81</accession>
<proteinExistence type="predicted"/>
<feature type="chain" id="PRO_5013567666" description="Transglycosylase SLT domain-containing protein" evidence="2">
    <location>
        <begin position="25"/>
        <end position="457"/>
    </location>
</feature>
<dbReference type="SUPFAM" id="SSF53955">
    <property type="entry name" value="Lysozyme-like"/>
    <property type="match status" value="1"/>
</dbReference>
<dbReference type="Gene3D" id="1.10.530.10">
    <property type="match status" value="1"/>
</dbReference>
<evidence type="ECO:0008006" key="5">
    <source>
        <dbReference type="Google" id="ProtNLM"/>
    </source>
</evidence>
<gene>
    <name evidence="3" type="ORF">COU16_00745</name>
</gene>
<sequence length="457" mass="50314">MKKFFSLGALIVFLSVSLVHVTFAAETEAEMRAALEKQLSAYEELIKQQQALVQGKQSERQSLERDLDLINAQIKKARLGIQARELAISQIDNQIEDKVGVIGDLTESLEKQRQSLGQLLRQTQEIDDYSLIEMILSNQSLSEFFDDLENFQSIKSSLNGSLETVKVTRTDTEEQKASLEEKQISEEKLKRLQEQEKANIEDQEAQKAEVLTVTKGEEAKYQALLQQSQKSAAQIRAQLFEVSGGGGAIPFPDAVAFAQVASQKTGVSAALILAILEQESAYGANIGSCTATEIVYGKQVMHPDRDQSIFLALATELGFDVNTQPISCPWIRSGERIGWGGAMGPSQFIPSTWAYYGGIVGSGTSYHYDKNSDYIRKLTGKDKASSPFNNQDAFMATGLLMRDNGGAGGTYNAEWTAAIRYFAGWNGPSNSINYPYGDNVMKRRARLEGEIKVLQGG</sequence>
<comment type="caution">
    <text evidence="3">The sequence shown here is derived from an EMBL/GenBank/DDBJ whole genome shotgun (WGS) entry which is preliminary data.</text>
</comment>
<dbReference type="Gene3D" id="6.10.250.3150">
    <property type="match status" value="1"/>
</dbReference>
<dbReference type="Proteomes" id="UP000229344">
    <property type="component" value="Unassembled WGS sequence"/>
</dbReference>
<feature type="signal peptide" evidence="2">
    <location>
        <begin position="1"/>
        <end position="24"/>
    </location>
</feature>
<organism evidence="3 4">
    <name type="scientific">Candidatus Kaiserbacteria bacterium CG10_big_fil_rev_8_21_14_0_10_47_16</name>
    <dbReference type="NCBI Taxonomy" id="1974608"/>
    <lineage>
        <taxon>Bacteria</taxon>
        <taxon>Candidatus Kaiseribacteriota</taxon>
    </lineage>
</organism>
<evidence type="ECO:0000256" key="1">
    <source>
        <dbReference type="SAM" id="Coils"/>
    </source>
</evidence>
<feature type="coiled-coil region" evidence="1">
    <location>
        <begin position="162"/>
        <end position="206"/>
    </location>
</feature>
<evidence type="ECO:0000313" key="3">
    <source>
        <dbReference type="EMBL" id="PIR84701.1"/>
    </source>
</evidence>
<name>A0A2H0UE81_9BACT</name>
<evidence type="ECO:0000256" key="2">
    <source>
        <dbReference type="SAM" id="SignalP"/>
    </source>
</evidence>